<accession>A0A1G6L0V1</accession>
<gene>
    <name evidence="1" type="ORF">SAMN05216337_1002286</name>
</gene>
<dbReference type="Proteomes" id="UP000199245">
    <property type="component" value="Unassembled WGS sequence"/>
</dbReference>
<reference evidence="1 2" key="1">
    <citation type="submission" date="2016-10" db="EMBL/GenBank/DDBJ databases">
        <authorList>
            <person name="de Groot N.N."/>
        </authorList>
    </citation>
    <scope>NUCLEOTIDE SEQUENCE [LARGE SCALE GENOMIC DNA]</scope>
    <source>
        <strain evidence="1 2">R5</strain>
    </source>
</reference>
<dbReference type="EMBL" id="FMZW01000002">
    <property type="protein sequence ID" value="SDC36803.1"/>
    <property type="molecule type" value="Genomic_DNA"/>
</dbReference>
<name>A0A1G6L0V1_9BRAD</name>
<evidence type="ECO:0000313" key="1">
    <source>
        <dbReference type="EMBL" id="SDC36803.1"/>
    </source>
</evidence>
<proteinExistence type="predicted"/>
<dbReference type="Pfam" id="PF06685">
    <property type="entry name" value="DUF1186"/>
    <property type="match status" value="1"/>
</dbReference>
<dbReference type="InterPro" id="IPR010602">
    <property type="entry name" value="DUF1186"/>
</dbReference>
<dbReference type="SUPFAM" id="SSF103642">
    <property type="entry name" value="Sec-C motif"/>
    <property type="match status" value="1"/>
</dbReference>
<dbReference type="AlphaFoldDB" id="A0A1G6L0V1"/>
<protein>
    <submittedName>
        <fullName evidence="1">SEC-C motif-containing protein</fullName>
    </submittedName>
</protein>
<evidence type="ECO:0000313" key="2">
    <source>
        <dbReference type="Proteomes" id="UP000199245"/>
    </source>
</evidence>
<dbReference type="Pfam" id="PF02810">
    <property type="entry name" value="SEC-C"/>
    <property type="match status" value="1"/>
</dbReference>
<organism evidence="1 2">
    <name type="scientific">Bradyrhizobium brasilense</name>
    <dbReference type="NCBI Taxonomy" id="1419277"/>
    <lineage>
        <taxon>Bacteria</taxon>
        <taxon>Pseudomonadati</taxon>
        <taxon>Pseudomonadota</taxon>
        <taxon>Alphaproteobacteria</taxon>
        <taxon>Hyphomicrobiales</taxon>
        <taxon>Nitrobacteraceae</taxon>
        <taxon>Bradyrhizobium</taxon>
    </lineage>
</organism>
<dbReference type="InterPro" id="IPR004027">
    <property type="entry name" value="SEC_C_motif"/>
</dbReference>
<dbReference type="RefSeq" id="WP_057021184.1">
    <property type="nucleotide sequence ID" value="NZ_FMZW01000002.1"/>
</dbReference>
<sequence length="315" mass="35506">MKKEEVEAIFERGDLGPIEDYLEAVATEKQLPAAAVGMCLIRMEEAAPALRAIVARAGNGEELSDDEARLLFRGVYILGGARDTDVCRDLLRLLRRPESELDDLLGDCLTESMARIVAGVFDGDVDALLSLVVDQSVDQFAREQVLGAATFLTWNGMIGRERMQRLLKAFHEQNLADDENHAWYAWQQAIALLGLRELAPLAYRAFDDGRIPDWMTERREFDEMLVDAEQRPEEIARFEEVGLGYIKDAVQEMEGTDYGYNETFDDLDAPFGDDLDTLWSHTEPVRNPLRHVGRNDPCPCGSGKKYKKCCLADQR</sequence>
<dbReference type="Gene3D" id="3.10.450.50">
    <property type="match status" value="1"/>
</dbReference>